<name>A0A5N6N1X6_9ASTR</name>
<accession>A0A5N6N1X6</accession>
<dbReference type="AlphaFoldDB" id="A0A5N6N1X6"/>
<reference evidence="1 2" key="1">
    <citation type="submission" date="2019-05" db="EMBL/GenBank/DDBJ databases">
        <title>Mikania micrantha, genome provides insights into the molecular mechanism of rapid growth.</title>
        <authorList>
            <person name="Liu B."/>
        </authorList>
    </citation>
    <scope>NUCLEOTIDE SEQUENCE [LARGE SCALE GENOMIC DNA]</scope>
    <source>
        <strain evidence="1">NLD-2019</strain>
        <tissue evidence="1">Leaf</tissue>
    </source>
</reference>
<proteinExistence type="predicted"/>
<evidence type="ECO:0000313" key="1">
    <source>
        <dbReference type="EMBL" id="KAD4180144.1"/>
    </source>
</evidence>
<dbReference type="EMBL" id="SZYD01000014">
    <property type="protein sequence ID" value="KAD4180144.1"/>
    <property type="molecule type" value="Genomic_DNA"/>
</dbReference>
<protein>
    <submittedName>
        <fullName evidence="1">Uncharacterized protein</fullName>
    </submittedName>
</protein>
<evidence type="ECO:0000313" key="2">
    <source>
        <dbReference type="Proteomes" id="UP000326396"/>
    </source>
</evidence>
<comment type="caution">
    <text evidence="1">The sequence shown here is derived from an EMBL/GenBank/DDBJ whole genome shotgun (WGS) entry which is preliminary data.</text>
</comment>
<organism evidence="1 2">
    <name type="scientific">Mikania micrantha</name>
    <name type="common">bitter vine</name>
    <dbReference type="NCBI Taxonomy" id="192012"/>
    <lineage>
        <taxon>Eukaryota</taxon>
        <taxon>Viridiplantae</taxon>
        <taxon>Streptophyta</taxon>
        <taxon>Embryophyta</taxon>
        <taxon>Tracheophyta</taxon>
        <taxon>Spermatophyta</taxon>
        <taxon>Magnoliopsida</taxon>
        <taxon>eudicotyledons</taxon>
        <taxon>Gunneridae</taxon>
        <taxon>Pentapetalae</taxon>
        <taxon>asterids</taxon>
        <taxon>campanulids</taxon>
        <taxon>Asterales</taxon>
        <taxon>Asteraceae</taxon>
        <taxon>Asteroideae</taxon>
        <taxon>Heliantheae alliance</taxon>
        <taxon>Eupatorieae</taxon>
        <taxon>Mikania</taxon>
    </lineage>
</organism>
<keyword evidence="2" id="KW-1185">Reference proteome</keyword>
<dbReference type="Proteomes" id="UP000326396">
    <property type="component" value="Linkage Group LG4"/>
</dbReference>
<gene>
    <name evidence="1" type="ORF">E3N88_28735</name>
</gene>
<sequence length="221" mass="24630">MDGPFFRMDTPKKTSAVRKSTAIRELALGRAHTHEPTLSRIRAPVDSETAIVVNGGKAREREVSDAKGNSSTKASVVITRPSCLIDSPSIIQSRKQSQRPLKKDDFYFKILSWTVKMEPRNNQSTIKLLIRSKKDCRATAISLEGVLAPPIDLSRNEGFLVSIYQYRLALTRRWVVIELSLADLAPSSISGLAFRTEGRILGWNQKSTDRTDSTGTEADKR</sequence>